<reference evidence="2 3" key="1">
    <citation type="submission" date="2019-05" db="EMBL/GenBank/DDBJ databases">
        <title>Emergence of the Ug99 lineage of the wheat stem rust pathogen through somatic hybridization.</title>
        <authorList>
            <person name="Li F."/>
            <person name="Upadhyaya N.M."/>
            <person name="Sperschneider J."/>
            <person name="Matny O."/>
            <person name="Nguyen-Phuc H."/>
            <person name="Mago R."/>
            <person name="Raley C."/>
            <person name="Miller M.E."/>
            <person name="Silverstein K.A.T."/>
            <person name="Henningsen E."/>
            <person name="Hirsch C.D."/>
            <person name="Visser B."/>
            <person name="Pretorius Z.A."/>
            <person name="Steffenson B.J."/>
            <person name="Schwessinger B."/>
            <person name="Dodds P.N."/>
            <person name="Figueroa M."/>
        </authorList>
    </citation>
    <scope>NUCLEOTIDE SEQUENCE [LARGE SCALE GENOMIC DNA]</scope>
    <source>
        <strain evidence="2 3">Ug99</strain>
    </source>
</reference>
<accession>A0A5B0M7Z8</accession>
<evidence type="ECO:0000313" key="3">
    <source>
        <dbReference type="Proteomes" id="UP000325313"/>
    </source>
</evidence>
<gene>
    <name evidence="2" type="ORF">PGTUg99_002947</name>
</gene>
<dbReference type="Proteomes" id="UP000325313">
    <property type="component" value="Unassembled WGS sequence"/>
</dbReference>
<feature type="compositionally biased region" description="Polar residues" evidence="1">
    <location>
        <begin position="14"/>
        <end position="26"/>
    </location>
</feature>
<proteinExistence type="predicted"/>
<organism evidence="2 3">
    <name type="scientific">Puccinia graminis f. sp. tritici</name>
    <dbReference type="NCBI Taxonomy" id="56615"/>
    <lineage>
        <taxon>Eukaryota</taxon>
        <taxon>Fungi</taxon>
        <taxon>Dikarya</taxon>
        <taxon>Basidiomycota</taxon>
        <taxon>Pucciniomycotina</taxon>
        <taxon>Pucciniomycetes</taxon>
        <taxon>Pucciniales</taxon>
        <taxon>Pucciniaceae</taxon>
        <taxon>Puccinia</taxon>
    </lineage>
</organism>
<dbReference type="AlphaFoldDB" id="A0A5B0M7Z8"/>
<feature type="region of interest" description="Disordered" evidence="1">
    <location>
        <begin position="1"/>
        <end position="35"/>
    </location>
</feature>
<sequence length="99" mass="10733">MARLVCCPPHVGRSNGSGRSDPQRWSSRIPAGSPSTLSLATSITTCQSNHRSPSPASSRCKADPHIRSVRSDLALTYLNNLLDSLEEARRMGVYGHTSR</sequence>
<comment type="caution">
    <text evidence="2">The sequence shown here is derived from an EMBL/GenBank/DDBJ whole genome shotgun (WGS) entry which is preliminary data.</text>
</comment>
<evidence type="ECO:0000313" key="2">
    <source>
        <dbReference type="EMBL" id="KAA1072486.1"/>
    </source>
</evidence>
<feature type="compositionally biased region" description="Polar residues" evidence="1">
    <location>
        <begin position="44"/>
        <end position="57"/>
    </location>
</feature>
<dbReference type="EMBL" id="VDEP01000478">
    <property type="protein sequence ID" value="KAA1072486.1"/>
    <property type="molecule type" value="Genomic_DNA"/>
</dbReference>
<evidence type="ECO:0000256" key="1">
    <source>
        <dbReference type="SAM" id="MobiDB-lite"/>
    </source>
</evidence>
<name>A0A5B0M7Z8_PUCGR</name>
<feature type="region of interest" description="Disordered" evidence="1">
    <location>
        <begin position="44"/>
        <end position="63"/>
    </location>
</feature>
<protein>
    <submittedName>
        <fullName evidence="2">Uncharacterized protein</fullName>
    </submittedName>
</protein>